<evidence type="ECO:0000256" key="3">
    <source>
        <dbReference type="ARBA" id="ARBA00022989"/>
    </source>
</evidence>
<accession>A0A0G0TZ46</accession>
<dbReference type="PANTHER" id="PTHR37422:SF13">
    <property type="entry name" value="LIPOPOLYSACCHARIDE BIOSYNTHESIS PROTEIN PA4999-RELATED"/>
    <property type="match status" value="1"/>
</dbReference>
<comment type="subcellular location">
    <subcellularLocation>
        <location evidence="1">Membrane</location>
        <topology evidence="1">Multi-pass membrane protein</topology>
    </subcellularLocation>
</comment>
<dbReference type="InterPro" id="IPR051533">
    <property type="entry name" value="WaaL-like"/>
</dbReference>
<dbReference type="GO" id="GO:0016020">
    <property type="term" value="C:membrane"/>
    <property type="evidence" value="ECO:0007669"/>
    <property type="project" value="UniProtKB-SubCell"/>
</dbReference>
<evidence type="ECO:0000256" key="2">
    <source>
        <dbReference type="ARBA" id="ARBA00022692"/>
    </source>
</evidence>
<dbReference type="InterPro" id="IPR007016">
    <property type="entry name" value="O-antigen_ligase-rel_domated"/>
</dbReference>
<comment type="caution">
    <text evidence="7">The sequence shown here is derived from an EMBL/GenBank/DDBJ whole genome shotgun (WGS) entry which is preliminary data.</text>
</comment>
<feature type="transmembrane region" description="Helical" evidence="5">
    <location>
        <begin position="215"/>
        <end position="232"/>
    </location>
</feature>
<name>A0A0G0TZ46_9BACT</name>
<keyword evidence="2 5" id="KW-0812">Transmembrane</keyword>
<evidence type="ECO:0000313" key="7">
    <source>
        <dbReference type="EMBL" id="KKR82098.1"/>
    </source>
</evidence>
<feature type="transmembrane region" description="Helical" evidence="5">
    <location>
        <begin position="295"/>
        <end position="315"/>
    </location>
</feature>
<dbReference type="Pfam" id="PF04932">
    <property type="entry name" value="Wzy_C"/>
    <property type="match status" value="1"/>
</dbReference>
<evidence type="ECO:0000259" key="6">
    <source>
        <dbReference type="Pfam" id="PF04932"/>
    </source>
</evidence>
<evidence type="ECO:0000256" key="4">
    <source>
        <dbReference type="ARBA" id="ARBA00023136"/>
    </source>
</evidence>
<dbReference type="AlphaFoldDB" id="A0A0G0TZ46"/>
<proteinExistence type="predicted"/>
<dbReference type="PANTHER" id="PTHR37422">
    <property type="entry name" value="TEICHURONIC ACID BIOSYNTHESIS PROTEIN TUAE"/>
    <property type="match status" value="1"/>
</dbReference>
<feature type="transmembrane region" description="Helical" evidence="5">
    <location>
        <begin position="114"/>
        <end position="133"/>
    </location>
</feature>
<feature type="transmembrane region" description="Helical" evidence="5">
    <location>
        <begin position="145"/>
        <end position="164"/>
    </location>
</feature>
<reference evidence="7 8" key="1">
    <citation type="journal article" date="2015" name="Nature">
        <title>rRNA introns, odd ribosomes, and small enigmatic genomes across a large radiation of phyla.</title>
        <authorList>
            <person name="Brown C.T."/>
            <person name="Hug L.A."/>
            <person name="Thomas B.C."/>
            <person name="Sharon I."/>
            <person name="Castelle C.J."/>
            <person name="Singh A."/>
            <person name="Wilkins M.J."/>
            <person name="Williams K.H."/>
            <person name="Banfield J.F."/>
        </authorList>
    </citation>
    <scope>NUCLEOTIDE SEQUENCE [LARGE SCALE GENOMIC DNA]</scope>
</reference>
<evidence type="ECO:0000256" key="5">
    <source>
        <dbReference type="SAM" id="Phobius"/>
    </source>
</evidence>
<dbReference type="Proteomes" id="UP000034601">
    <property type="component" value="Unassembled WGS sequence"/>
</dbReference>
<keyword evidence="4 5" id="KW-0472">Membrane</keyword>
<gene>
    <name evidence="7" type="ORF">UU29_C0018G0025</name>
</gene>
<evidence type="ECO:0000313" key="8">
    <source>
        <dbReference type="Proteomes" id="UP000034601"/>
    </source>
</evidence>
<organism evidence="7 8">
    <name type="scientific">Candidatus Daviesbacteria bacterium GW2011_GWA2_40_9</name>
    <dbReference type="NCBI Taxonomy" id="1618424"/>
    <lineage>
        <taxon>Bacteria</taxon>
        <taxon>Candidatus Daviesiibacteriota</taxon>
    </lineage>
</organism>
<sequence>MIKYLTFFLLFGLPFIVLPFGASPFEIPKVFLAEITIILLTLIWIFQKNHTWKSFSLKEWWPFAVLILLGLTHLIFLNTPTTFFGNTFRLQGVFLLWNLLIFAYLALPVKTNKIPFYLPLLALVGLVGSSFLVSGNEVSRGVGTLGEPNSLAAAGIFLWSFLFFSQSKLIWRLIGPILALALVFASGSRSGLVALGLQIFFLFLIKFIKLSHLKSLITTLCLLILSWSLSLIEGGGWFENRAEIWQTAALSGLESPLLGHGLGNIEQSLKETSQLLNNNIRYQYVDSAHNFLLDYWVQGGIVGIAVIIWLLGQTFKKFSSQRKNLEAASLIGLLTMMSFNPMSVVILIYFWWLIGQGLVKKEEVYLYDASDPRS</sequence>
<keyword evidence="3 5" id="KW-1133">Transmembrane helix</keyword>
<protein>
    <recommendedName>
        <fullName evidence="6">O-antigen ligase-related domain-containing protein</fullName>
    </recommendedName>
</protein>
<feature type="transmembrane region" description="Helical" evidence="5">
    <location>
        <begin position="88"/>
        <end position="107"/>
    </location>
</feature>
<feature type="transmembrane region" description="Helical" evidence="5">
    <location>
        <begin position="59"/>
        <end position="76"/>
    </location>
</feature>
<feature type="domain" description="O-antigen ligase-related" evidence="6">
    <location>
        <begin position="177"/>
        <end position="308"/>
    </location>
</feature>
<dbReference type="EMBL" id="LCAB01000018">
    <property type="protein sequence ID" value="KKR82098.1"/>
    <property type="molecule type" value="Genomic_DNA"/>
</dbReference>
<feature type="transmembrane region" description="Helical" evidence="5">
    <location>
        <begin position="327"/>
        <end position="352"/>
    </location>
</feature>
<feature type="transmembrane region" description="Helical" evidence="5">
    <location>
        <begin position="31"/>
        <end position="47"/>
    </location>
</feature>
<evidence type="ECO:0000256" key="1">
    <source>
        <dbReference type="ARBA" id="ARBA00004141"/>
    </source>
</evidence>